<keyword evidence="1" id="KW-1133">Transmembrane helix</keyword>
<dbReference type="RefSeq" id="WP_038262985.1">
    <property type="nucleotide sequence ID" value="NZ_FSRH01000008.1"/>
</dbReference>
<gene>
    <name evidence="2" type="ORF">CLIT_8c00180</name>
</gene>
<sequence>MKKKLWAVIMAVAAIMVAIPVYNFIVITAAFSSLGDLHEEKLKTELSTGEKVLFIESYIEDFPDSSDVKYEIFELINQYI</sequence>
<protein>
    <submittedName>
        <fullName evidence="2">Uncharacterized protein</fullName>
    </submittedName>
</protein>
<evidence type="ECO:0000313" key="2">
    <source>
        <dbReference type="EMBL" id="KDR95849.1"/>
    </source>
</evidence>
<proteinExistence type="predicted"/>
<evidence type="ECO:0000256" key="1">
    <source>
        <dbReference type="SAM" id="Phobius"/>
    </source>
</evidence>
<dbReference type="EMBL" id="JJMM01000008">
    <property type="protein sequence ID" value="KDR95849.1"/>
    <property type="molecule type" value="Genomic_DNA"/>
</dbReference>
<reference evidence="2 3" key="1">
    <citation type="submission" date="2014-03" db="EMBL/GenBank/DDBJ databases">
        <title>Genome sequence of Clostridium litorale W6, DSM 5388.</title>
        <authorList>
            <person name="Poehlein A."/>
            <person name="Jagirdar A."/>
            <person name="Khonsari B."/>
            <person name="Chibani C.M."/>
            <person name="Gutierrez Gutierrez D.A."/>
            <person name="Davydova E."/>
            <person name="Alghaithi H.S."/>
            <person name="Nair K.P."/>
            <person name="Dhamotharan K."/>
            <person name="Chandran L."/>
            <person name="G W."/>
            <person name="Daniel R."/>
        </authorList>
    </citation>
    <scope>NUCLEOTIDE SEQUENCE [LARGE SCALE GENOMIC DNA]</scope>
    <source>
        <strain evidence="2 3">W6</strain>
    </source>
</reference>
<name>A0A069RFN2_PEPLI</name>
<comment type="caution">
    <text evidence="2">The sequence shown here is derived from an EMBL/GenBank/DDBJ whole genome shotgun (WGS) entry which is preliminary data.</text>
</comment>
<feature type="transmembrane region" description="Helical" evidence="1">
    <location>
        <begin position="6"/>
        <end position="31"/>
    </location>
</feature>
<accession>A0A069RFN2</accession>
<dbReference type="Proteomes" id="UP000027946">
    <property type="component" value="Unassembled WGS sequence"/>
</dbReference>
<keyword evidence="1" id="KW-0472">Membrane</keyword>
<organism evidence="2 3">
    <name type="scientific">Peptoclostridium litorale DSM 5388</name>
    <dbReference type="NCBI Taxonomy" id="1121324"/>
    <lineage>
        <taxon>Bacteria</taxon>
        <taxon>Bacillati</taxon>
        <taxon>Bacillota</taxon>
        <taxon>Clostridia</taxon>
        <taxon>Peptostreptococcales</taxon>
        <taxon>Peptoclostridiaceae</taxon>
        <taxon>Peptoclostridium</taxon>
    </lineage>
</organism>
<dbReference type="AlphaFoldDB" id="A0A069RFN2"/>
<keyword evidence="1" id="KW-0812">Transmembrane</keyword>
<evidence type="ECO:0000313" key="3">
    <source>
        <dbReference type="Proteomes" id="UP000027946"/>
    </source>
</evidence>
<keyword evidence="3" id="KW-1185">Reference proteome</keyword>